<dbReference type="PROSITE" id="PS00018">
    <property type="entry name" value="EF_HAND_1"/>
    <property type="match status" value="1"/>
</dbReference>
<feature type="chain" id="PRO_5023118675" evidence="1">
    <location>
        <begin position="19"/>
        <end position="169"/>
    </location>
</feature>
<accession>A0A5B8LKC4</accession>
<dbReference type="AlphaFoldDB" id="A0A5B8LKC4"/>
<dbReference type="InterPro" id="IPR002048">
    <property type="entry name" value="EF_hand_dom"/>
</dbReference>
<dbReference type="InterPro" id="IPR011992">
    <property type="entry name" value="EF-hand-dom_pair"/>
</dbReference>
<evidence type="ECO:0000313" key="3">
    <source>
        <dbReference type="EMBL" id="QDZ08466.1"/>
    </source>
</evidence>
<dbReference type="SUPFAM" id="SSF47473">
    <property type="entry name" value="EF-hand"/>
    <property type="match status" value="1"/>
</dbReference>
<dbReference type="SMART" id="SM00054">
    <property type="entry name" value="EFh"/>
    <property type="match status" value="2"/>
</dbReference>
<evidence type="ECO:0000259" key="2">
    <source>
        <dbReference type="PROSITE" id="PS50222"/>
    </source>
</evidence>
<organism evidence="3 4">
    <name type="scientific">Sphingomonas panacisoli</name>
    <dbReference type="NCBI Taxonomy" id="1813879"/>
    <lineage>
        <taxon>Bacteria</taxon>
        <taxon>Pseudomonadati</taxon>
        <taxon>Pseudomonadota</taxon>
        <taxon>Alphaproteobacteria</taxon>
        <taxon>Sphingomonadales</taxon>
        <taxon>Sphingomonadaceae</taxon>
        <taxon>Sphingomonas</taxon>
    </lineage>
</organism>
<keyword evidence="4" id="KW-1185">Reference proteome</keyword>
<gene>
    <name evidence="3" type="ORF">FPZ24_14125</name>
</gene>
<protein>
    <submittedName>
        <fullName evidence="3">EF-hand domain-containing protein</fullName>
    </submittedName>
</protein>
<reference evidence="3 4" key="1">
    <citation type="submission" date="2019-07" db="EMBL/GenBank/DDBJ databases">
        <title>Full genome sequence of Sphingomonas sp. 4R-6-7(HKS19).</title>
        <authorList>
            <person name="Im W.-T."/>
        </authorList>
    </citation>
    <scope>NUCLEOTIDE SEQUENCE [LARGE SCALE GENOMIC DNA]</scope>
    <source>
        <strain evidence="3 4">HKS19</strain>
    </source>
</reference>
<feature type="domain" description="EF-hand" evidence="2">
    <location>
        <begin position="125"/>
        <end position="160"/>
    </location>
</feature>
<dbReference type="RefSeq" id="WP_146573020.1">
    <property type="nucleotide sequence ID" value="NZ_CP042306.1"/>
</dbReference>
<feature type="signal peptide" evidence="1">
    <location>
        <begin position="1"/>
        <end position="18"/>
    </location>
</feature>
<proteinExistence type="predicted"/>
<dbReference type="GO" id="GO:0005509">
    <property type="term" value="F:calcium ion binding"/>
    <property type="evidence" value="ECO:0007669"/>
    <property type="project" value="InterPro"/>
</dbReference>
<evidence type="ECO:0000313" key="4">
    <source>
        <dbReference type="Proteomes" id="UP000315673"/>
    </source>
</evidence>
<name>A0A5B8LKC4_9SPHN</name>
<dbReference type="Pfam" id="PF13202">
    <property type="entry name" value="EF-hand_5"/>
    <property type="match status" value="1"/>
</dbReference>
<evidence type="ECO:0000256" key="1">
    <source>
        <dbReference type="SAM" id="SignalP"/>
    </source>
</evidence>
<dbReference type="EMBL" id="CP042306">
    <property type="protein sequence ID" value="QDZ08466.1"/>
    <property type="molecule type" value="Genomic_DNA"/>
</dbReference>
<dbReference type="OrthoDB" id="5470953at2"/>
<dbReference type="InterPro" id="IPR018247">
    <property type="entry name" value="EF_Hand_1_Ca_BS"/>
</dbReference>
<dbReference type="Proteomes" id="UP000315673">
    <property type="component" value="Chromosome"/>
</dbReference>
<dbReference type="Gene3D" id="1.10.238.10">
    <property type="entry name" value="EF-hand"/>
    <property type="match status" value="1"/>
</dbReference>
<dbReference type="KEGG" id="spai:FPZ24_14125"/>
<dbReference type="PROSITE" id="PS50222">
    <property type="entry name" value="EF_HAND_2"/>
    <property type="match status" value="1"/>
</dbReference>
<keyword evidence="1" id="KW-0732">Signal</keyword>
<sequence>MRVALAVALALIASPAVAQTDNNRVPIPLGSKGPPPVGPTPPSLVVEPVAMMIATCDADGDGRTSRDEMHRCLAKSFATIDTGNTGQLGYIAFADWAERYLGDRTALPSPFETDADGDNKITLAELDAKFDQIFARLDVNKDGYLTRAELLTIRAVINPGYEKRKKGKP</sequence>